<dbReference type="Pfam" id="PF00149">
    <property type="entry name" value="Metallophos"/>
    <property type="match status" value="1"/>
</dbReference>
<organism evidence="3">
    <name type="scientific">Terrestrivirus sp</name>
    <dbReference type="NCBI Taxonomy" id="2487775"/>
    <lineage>
        <taxon>Viruses</taxon>
        <taxon>Varidnaviria</taxon>
        <taxon>Bamfordvirae</taxon>
        <taxon>Nucleocytoviricota</taxon>
        <taxon>Megaviricetes</taxon>
        <taxon>Imitervirales</taxon>
        <taxon>Mimiviridae</taxon>
        <taxon>Klosneuvirinae</taxon>
    </lineage>
</organism>
<reference evidence="3" key="1">
    <citation type="submission" date="2018-10" db="EMBL/GenBank/DDBJ databases">
        <title>Hidden diversity of soil giant viruses.</title>
        <authorList>
            <person name="Schulz F."/>
            <person name="Alteio L."/>
            <person name="Goudeau D."/>
            <person name="Ryan E.M."/>
            <person name="Malmstrom R.R."/>
            <person name="Blanchard J."/>
            <person name="Woyke T."/>
        </authorList>
    </citation>
    <scope>NUCLEOTIDE SEQUENCE</scope>
    <source>
        <strain evidence="3">TEV1</strain>
    </source>
</reference>
<feature type="coiled-coil region" evidence="1">
    <location>
        <begin position="628"/>
        <end position="676"/>
    </location>
</feature>
<protein>
    <submittedName>
        <fullName evidence="3">Putative hydrolase</fullName>
    </submittedName>
</protein>
<evidence type="ECO:0000256" key="1">
    <source>
        <dbReference type="SAM" id="Coils"/>
    </source>
</evidence>
<dbReference type="InterPro" id="IPR029052">
    <property type="entry name" value="Metallo-depent_PP-like"/>
</dbReference>
<keyword evidence="1" id="KW-0175">Coiled coil</keyword>
<gene>
    <name evidence="3" type="ORF">Terrestrivirus8_1</name>
</gene>
<dbReference type="PANTHER" id="PTHR32114">
    <property type="entry name" value="ABC TRANSPORTER ABCH.3"/>
    <property type="match status" value="1"/>
</dbReference>
<feature type="domain" description="Calcineurin-like phosphoesterase" evidence="2">
    <location>
        <begin position="25"/>
        <end position="209"/>
    </location>
</feature>
<dbReference type="SUPFAM" id="SSF56300">
    <property type="entry name" value="Metallo-dependent phosphatases"/>
    <property type="match status" value="1"/>
</dbReference>
<dbReference type="Gene3D" id="3.40.50.300">
    <property type="entry name" value="P-loop containing nucleotide triphosphate hydrolases"/>
    <property type="match status" value="2"/>
</dbReference>
<evidence type="ECO:0000259" key="2">
    <source>
        <dbReference type="Pfam" id="PF00149"/>
    </source>
</evidence>
<keyword evidence="3" id="KW-0378">Hydrolase</keyword>
<name>A0A3G4ZNR3_9VIRU</name>
<accession>A0A3G4ZNR3</accession>
<dbReference type="GO" id="GO:0016787">
    <property type="term" value="F:hydrolase activity"/>
    <property type="evidence" value="ECO:0007669"/>
    <property type="project" value="UniProtKB-KW"/>
</dbReference>
<dbReference type="InterPro" id="IPR004843">
    <property type="entry name" value="Calcineurin-like_PHP"/>
</dbReference>
<dbReference type="EMBL" id="MK071986">
    <property type="protein sequence ID" value="AYV76508.1"/>
    <property type="molecule type" value="Genomic_DNA"/>
</dbReference>
<dbReference type="Gene3D" id="3.60.21.10">
    <property type="match status" value="1"/>
</dbReference>
<proteinExistence type="predicted"/>
<dbReference type="PANTHER" id="PTHR32114:SF2">
    <property type="entry name" value="ABC TRANSPORTER ABCH.3"/>
    <property type="match status" value="1"/>
</dbReference>
<evidence type="ECO:0000313" key="3">
    <source>
        <dbReference type="EMBL" id="AYV76508.1"/>
    </source>
</evidence>
<sequence length="1006" mass="117886">MTELSNKENKDQITILSKKKVKYLYHFADIHIPRSDDNNEYSDAFKRVKEKLQSDKKRNALIVLVGDIISYRDNLSISGITQLYQLLKMLSSIHPVIIIPGNHDVNTKNKLDADLIESIYKDISYKNQIYYLRDTGLYQYGNFVFSICSIFDKRLIPSAMIPDDYTKICLYHGFVYDDSKKLKYMKFHSYKKIDEFNGYDLVLLGDIHENIFINDHVAYSSSLVRQDKTEIGRHGFIRWTIDNKKISSQFIELESDFEYITAHVIDNKLTNESEKLLNDNKNKKIYLDVKYKNTHINIVDGVINKIKQGNNIVLTPIRPEEIIDSNTQIFKMKNIIDKNDQKALFDLIIDAINKTYKLTEDEINYLKKIHENAYIESYKNIKEKSKSNIKLLTLSFKNVFCYKSINLIDFAKLANVIGIVADNQMGKTSIFDILLYGMFDKTSKGEISHKQILNNNSSDFEIVLTLEVNNVKYIIKKSYNKKNKDREIVIHEIDDKGKSNNITGSTVKKSIDKIKSIMGITYDDFLSVCYMSQNNIDNIIDMKNSERKELLYKQLNLHIFDELHNKISEPLKNIKNELLKQNTKIDEKNKTYCDVKNVTQSDIDLFDNEIYKIDNILSECTKKKNLLEEKLKIDVHSLKKDYEECEKQLDTKIDKHSELEKEIIKMQDKIHEMRLDEHTVEQKQATLKHFSNFVHDKITNIIKDNVNKKEQNKILFEIDKLHNDCIHDDLLLKIYNEQGDYREQELLKLVEQKSKLAIECEKLDNEIRCDIKLLATISDKITEYESDINSNEHKKLQNREADLKNKYNDLIEKRQKIKSSYETKLKLEKDFNELTKEKCAIEKHKTLIEMYEATTGSNGISFTLAQDYCKDINAQINNILSKYCDIKISLELESEEKKINKVVSLYRTDTTRIQSSGLCGYERFAINLSTKIYFSNTGTVHVNSFFIDEALACIDRNKFKNIQYIIKYIKSLYDTIFVISHDNRIQELYDSELRIKRHNHESTLLT</sequence>
<dbReference type="SUPFAM" id="SSF52540">
    <property type="entry name" value="P-loop containing nucleoside triphosphate hydrolases"/>
    <property type="match status" value="1"/>
</dbReference>
<dbReference type="InterPro" id="IPR027417">
    <property type="entry name" value="P-loop_NTPase"/>
</dbReference>